<dbReference type="Proteomes" id="UP000076359">
    <property type="component" value="Unassembled WGS sequence"/>
</dbReference>
<comment type="function">
    <text evidence="23">Involved in merozoite invasion of host erythrocytes. May play a role in the biogenesis and/or function of the food vacuole during the intraerythrocytic development.</text>
</comment>
<evidence type="ECO:0000256" key="17">
    <source>
        <dbReference type="ARBA" id="ARBA00032276"/>
    </source>
</evidence>
<dbReference type="GO" id="GO:0005774">
    <property type="term" value="C:vacuolar membrane"/>
    <property type="evidence" value="ECO:0007669"/>
    <property type="project" value="UniProtKB-SubCell"/>
</dbReference>
<evidence type="ECO:0000256" key="18">
    <source>
        <dbReference type="ARBA" id="ARBA00043850"/>
    </source>
</evidence>
<reference evidence="31 32" key="1">
    <citation type="journal article" date="2016" name="Nat. Commun.">
        <title>Genomes of cryptic chimpanzee Plasmodium species reveal key evolutionary events leading to human malaria.</title>
        <authorList>
            <person name="Sundararaman S.A."/>
            <person name="Plenderleith L.J."/>
            <person name="Liu W."/>
            <person name="Loy D.E."/>
            <person name="Learn G.H."/>
            <person name="Li Y."/>
            <person name="Shaw K.S."/>
            <person name="Ayouba A."/>
            <person name="Peeters M."/>
            <person name="Speede S."/>
            <person name="Shaw G.M."/>
            <person name="Bushman F.D."/>
            <person name="Brisson D."/>
            <person name="Rayner J.C."/>
            <person name="Sharp P.M."/>
            <person name="Hahn B.H."/>
        </authorList>
    </citation>
    <scope>NUCLEOTIDE SEQUENCE [LARGE SCALE GENOMIC DNA]</scope>
    <source>
        <strain evidence="31 32">SY57</strain>
    </source>
</reference>
<dbReference type="InterPro" id="IPR010901">
    <property type="entry name" value="MSP1_C"/>
</dbReference>
<dbReference type="PANTHER" id="PTHR48125">
    <property type="entry name" value="LP07818P1"/>
    <property type="match status" value="1"/>
</dbReference>
<sequence length="1692" mass="193442">MKVIFFLCSFLFFIINTQCVTHESYEELVKKLEALEDAVLTGYSLFHKEKMILKEETTGASGSSPSHSNTSSGTSAPAGANPPAVPSDSNAKPYADLKLRVRNYLLTINELKYPQLFELTNHMLTLCDNIDGFKYLLDGYEEINELLYKLNFYFDLLRAKLNDLCANDYCKIPFNLKIRAKELDVLKKLVFGYRKPLDNIKDNVTKMEDYIKKNKTTIENINKLIEESKKTIDQNKNENDKDKKKKLYQAQYDLSIYNKQLEEAHNLISVLEKRIDTLKKNENIKKLLDKINEIKNPTPANSGNTPNTLSTDKKTKIEEHEKEIKEIAKTIKFNIDSLFTDPLELEYYLREKNKNIDISTKVQTEVSTEKNEYPNGITYPLSYNDINNALNELNTFGDLINPNDYTKEPSKNIYTDKIERENFINKIKEKIEIEKKYIETHKELYEKESNSLNELEKEYEKLLNDVYDSKFNNNIDLKKFEEMMSKRHSYNVQKLTHHNTFAPYENSKHNLEKLTKALKYMEDYSLRNIVDEKELKYYKNLVSKIKNEIETLVENIKKDEEQLFQKKITKQTNAPDEKILEVSDIVKVQVQKVLLMNKIDELKKTQLILKNVELKHNIHVPNSYKSQKKQEPYYLIVLKKEIDKLKVFMPKVQSLINEEKKTLQNVTLSGESESQENTSESPTHGRTPEQETVNHENQAGVSGGGSETPSSVSSETQSAGPAGPEVPVSSATATPPPQPSEVAQPAVPQEQPAVSPAQPAVPPAQPAVPPAQPAVSPAQPAVPQAQPEVAPPPQEKGAEVPAAPTQANDKTKNVSKLNYLEKLYEFLNTSYICHKYILVSNSTDKNILDQYKLTDEEENKLSSCDPLDLLFNIQNNIPVMYSMFDSLNNSLSQLFMEIYEKEMVFNLYKLRDNARIKDLLKKGTESTSGHVNSPTSAPIQPLSLTPQDNPEVTANDDTSYSTNLNNSLKLFENVLSPGKNKNLYQELISQKSSENLYEKILNDSDTFDNESFTNFVKSKADDINSLTNESKRKNLEEDINKLKKTLQLSFDLYNKYKLKLERLFDKKKTVGKYKMQIKKLTLLKEQLESKLNSLNNPNHVLQNFSVFFNKKKEAEKAETANTLENTKILLKHYKGLVKYYNGESSPLKTLSEVSIQTEDNYANLENFKVLSKLEGKLKDNLNLEKKKLSYLSSGLHHLIHELKEVIKNKTYTGKSPSANNTEVNNALKSYENFLPEEPKVTTDVSEAGSTTLEQSIVKQPPSNDVQESKTITTLQNLDDEEDSLIVVPIFAESEEDYDDLGQVITGEAVSSSVTDNILSKIENEYDVLYLKPLAGVYRSLKKQLENNVMTFNVNVKDILNSRSNKRENFNNVLESDLNPYKDLTLSNYVVKDPYKFLNPEKRNKFLSSYNYIKDSIDTDINFANGVLEYYKILSEKYNSDLDLIQKYIKEKQDENKKGQDKGEIEKYLPFLNNIETLYKTVKDKIDVFVIQLKAKVLNYTYKKSNVEVKIKKLNYLKTIEDKLDEFKKKNNFVGIADLSTDYNNSKLLTRFLNTGMVFENLAKTVLSNFLDESLQGMLNVSQHQCVKNECPENSGCFRHLDETEECKCLLNYKQEGDKCVENPNPTCNKNNGGCDANATCTEEDSGSSGKQITCECTNPDSYPLFDGIFCSSSNFLGISFLLILMLILYSFI</sequence>
<dbReference type="GO" id="GO:0098552">
    <property type="term" value="C:side of membrane"/>
    <property type="evidence" value="ECO:0007669"/>
    <property type="project" value="UniProtKB-KW"/>
</dbReference>
<keyword evidence="27" id="KW-0812">Transmembrane</keyword>
<dbReference type="SUPFAM" id="SSF57196">
    <property type="entry name" value="EGF/Laminin"/>
    <property type="match status" value="2"/>
</dbReference>
<keyword evidence="12 27" id="KW-0472">Membrane</keyword>
<protein>
    <recommendedName>
        <fullName evidence="3">Merozoite surface protein 1</fullName>
    </recommendedName>
    <alternativeName>
        <fullName evidence="16">Merozoite surface antigen</fullName>
    </alternativeName>
    <alternativeName>
        <fullName evidence="17">PMMSA</fullName>
    </alternativeName>
</protein>
<keyword evidence="6" id="KW-0964">Secreted</keyword>
<feature type="domain" description="Merozoite surface 1 C-terminal" evidence="29">
    <location>
        <begin position="988"/>
        <end position="1506"/>
    </location>
</feature>
<feature type="coiled-coil region" evidence="25">
    <location>
        <begin position="207"/>
        <end position="281"/>
    </location>
</feature>
<dbReference type="GO" id="GO:0005886">
    <property type="term" value="C:plasma membrane"/>
    <property type="evidence" value="ECO:0007669"/>
    <property type="project" value="UniProtKB-SubCell"/>
</dbReference>
<comment type="function">
    <text evidence="24">During the asexual blood stage, involved in merozoite egress from host erythrocytes possibly via its interaction with the host cytoskeleton protein spectrin resulting in the destabilization of the host cytoskeleton and thus leading to erythrocyte cell membrane rupture. Involved in the binding to host erythrocytes and is required for host erythrocyte invasion.</text>
</comment>
<feature type="compositionally biased region" description="Low complexity" evidence="26">
    <location>
        <begin position="58"/>
        <end position="75"/>
    </location>
</feature>
<feature type="region of interest" description="Disordered" evidence="26">
    <location>
        <begin position="57"/>
        <end position="91"/>
    </location>
</feature>
<dbReference type="EMBL" id="LVLA01000010">
    <property type="protein sequence ID" value="KYN98597.1"/>
    <property type="molecule type" value="Genomic_DNA"/>
</dbReference>
<evidence type="ECO:0000256" key="12">
    <source>
        <dbReference type="ARBA" id="ARBA00023136"/>
    </source>
</evidence>
<feature type="region of interest" description="Disordered" evidence="26">
    <location>
        <begin position="924"/>
        <end position="958"/>
    </location>
</feature>
<comment type="caution">
    <text evidence="31">The sequence shown here is derived from an EMBL/GenBank/DDBJ whole genome shotgun (WGS) entry which is preliminary data.</text>
</comment>
<keyword evidence="10 28" id="KW-0732">Signal</keyword>
<gene>
    <name evidence="31" type="ORF">PRSY57_0928300</name>
</gene>
<dbReference type="InterPro" id="IPR024730">
    <property type="entry name" value="MSP1_EGF_1"/>
</dbReference>
<dbReference type="Gene3D" id="2.10.25.10">
    <property type="entry name" value="Laminin"/>
    <property type="match status" value="2"/>
</dbReference>
<evidence type="ECO:0000256" key="1">
    <source>
        <dbReference type="ARBA" id="ARBA00004609"/>
    </source>
</evidence>
<keyword evidence="14" id="KW-0325">Glycoprotein</keyword>
<evidence type="ECO:0000256" key="21">
    <source>
        <dbReference type="ARBA" id="ARBA00044008"/>
    </source>
</evidence>
<keyword evidence="4 31" id="KW-0477">Merozoite</keyword>
<evidence type="ECO:0000256" key="25">
    <source>
        <dbReference type="SAM" id="Coils"/>
    </source>
</evidence>
<dbReference type="KEGG" id="prei:PRSY57_0928300"/>
<feature type="compositionally biased region" description="Polar residues" evidence="26">
    <location>
        <begin position="298"/>
        <end position="310"/>
    </location>
</feature>
<keyword evidence="9" id="KW-0336">GPI-anchor</keyword>
<evidence type="ECO:0000259" key="30">
    <source>
        <dbReference type="Pfam" id="PF12946"/>
    </source>
</evidence>
<feature type="compositionally biased region" description="Low complexity" evidence="26">
    <location>
        <begin position="773"/>
        <end position="788"/>
    </location>
</feature>
<feature type="signal peptide" evidence="28">
    <location>
        <begin position="1"/>
        <end position="19"/>
    </location>
</feature>
<evidence type="ECO:0000256" key="24">
    <source>
        <dbReference type="ARBA" id="ARBA00045963"/>
    </source>
</evidence>
<evidence type="ECO:0000256" key="22">
    <source>
        <dbReference type="ARBA" id="ARBA00044022"/>
    </source>
</evidence>
<evidence type="ECO:0000256" key="27">
    <source>
        <dbReference type="SAM" id="Phobius"/>
    </source>
</evidence>
<evidence type="ECO:0000256" key="8">
    <source>
        <dbReference type="ARBA" id="ARBA00022554"/>
    </source>
</evidence>
<comment type="subcellular location">
    <subcellularLocation>
        <location evidence="1">Cell membrane</location>
        <topology evidence="1">Lipid-anchor</topology>
        <topology evidence="1">GPI-anchor</topology>
    </subcellularLocation>
    <subcellularLocation>
        <location evidence="2">Secreted</location>
    </subcellularLocation>
    <subcellularLocation>
        <location evidence="19">Vacuole membrane</location>
        <topology evidence="19">Lipid-anchor</topology>
        <topology evidence="19">GPI-anchor</topology>
    </subcellularLocation>
</comment>
<comment type="subunit">
    <text evidence="20">Interacts with host glycophorin GYPA in a sialic acid-independent manner.</text>
</comment>
<evidence type="ECO:0000256" key="20">
    <source>
        <dbReference type="ARBA" id="ARBA00044006"/>
    </source>
</evidence>
<evidence type="ECO:0000259" key="29">
    <source>
        <dbReference type="Pfam" id="PF07462"/>
    </source>
</evidence>
<evidence type="ECO:0000256" key="28">
    <source>
        <dbReference type="SAM" id="SignalP"/>
    </source>
</evidence>
<dbReference type="VEuPathDB" id="PlasmoDB:PRCDC_0928300"/>
<evidence type="ECO:0000256" key="15">
    <source>
        <dbReference type="ARBA" id="ARBA00023288"/>
    </source>
</evidence>
<evidence type="ECO:0000256" key="3">
    <source>
        <dbReference type="ARBA" id="ARBA00022062"/>
    </source>
</evidence>
<feature type="compositionally biased region" description="Pro residues" evidence="26">
    <location>
        <begin position="759"/>
        <end position="772"/>
    </location>
</feature>
<evidence type="ECO:0000256" key="14">
    <source>
        <dbReference type="ARBA" id="ARBA00023180"/>
    </source>
</evidence>
<keyword evidence="7" id="KW-0245">EGF-like domain</keyword>
<feature type="compositionally biased region" description="Polar residues" evidence="26">
    <location>
        <begin position="666"/>
        <end position="684"/>
    </location>
</feature>
<comment type="subunit">
    <text evidence="21">Interacts with host proinflammatory cytokine S100P; the interaction blocks S100P inflammatory and chemotactic activities.</text>
</comment>
<evidence type="ECO:0000256" key="16">
    <source>
        <dbReference type="ARBA" id="ARBA00031689"/>
    </source>
</evidence>
<keyword evidence="13" id="KW-1015">Disulfide bond</keyword>
<evidence type="ECO:0000256" key="2">
    <source>
        <dbReference type="ARBA" id="ARBA00004613"/>
    </source>
</evidence>
<keyword evidence="5" id="KW-1003">Cell membrane</keyword>
<dbReference type="PANTHER" id="PTHR48125:SF12">
    <property type="entry name" value="AT HOOK TRANSCRIPTION FACTOR FAMILY-RELATED"/>
    <property type="match status" value="1"/>
</dbReference>
<evidence type="ECO:0000256" key="9">
    <source>
        <dbReference type="ARBA" id="ARBA00022622"/>
    </source>
</evidence>
<feature type="compositionally biased region" description="Polar residues" evidence="26">
    <location>
        <begin position="925"/>
        <end position="958"/>
    </location>
</feature>
<keyword evidence="25" id="KW-0175">Coiled coil</keyword>
<feature type="coiled-coil region" evidence="25">
    <location>
        <begin position="1032"/>
        <end position="1090"/>
    </location>
</feature>
<feature type="compositionally biased region" description="Low complexity" evidence="26">
    <location>
        <begin position="742"/>
        <end position="758"/>
    </location>
</feature>
<evidence type="ECO:0000256" key="23">
    <source>
        <dbReference type="ARBA" id="ARBA00045645"/>
    </source>
</evidence>
<evidence type="ECO:0000256" key="10">
    <source>
        <dbReference type="ARBA" id="ARBA00022729"/>
    </source>
</evidence>
<evidence type="ECO:0000313" key="32">
    <source>
        <dbReference type="Proteomes" id="UP000076359"/>
    </source>
</evidence>
<feature type="domain" description="Merozoite surface protein EGF" evidence="30">
    <location>
        <begin position="1584"/>
        <end position="1620"/>
    </location>
</feature>
<proteinExistence type="predicted"/>
<evidence type="ECO:0000256" key="5">
    <source>
        <dbReference type="ARBA" id="ARBA00022475"/>
    </source>
</evidence>
<feature type="chain" id="PRO_5007584203" description="Merozoite surface protein 1" evidence="28">
    <location>
        <begin position="20"/>
        <end position="1692"/>
    </location>
</feature>
<organism evidence="31 32">
    <name type="scientific">Plasmodium reichenowi</name>
    <dbReference type="NCBI Taxonomy" id="5854"/>
    <lineage>
        <taxon>Eukaryota</taxon>
        <taxon>Sar</taxon>
        <taxon>Alveolata</taxon>
        <taxon>Apicomplexa</taxon>
        <taxon>Aconoidasida</taxon>
        <taxon>Haemosporida</taxon>
        <taxon>Plasmodiidae</taxon>
        <taxon>Plasmodium</taxon>
        <taxon>Plasmodium (Laverania)</taxon>
    </lineage>
</organism>
<feature type="region of interest" description="Disordered" evidence="26">
    <location>
        <begin position="666"/>
        <end position="809"/>
    </location>
</feature>
<feature type="coiled-coil region" evidence="25">
    <location>
        <begin position="535"/>
        <end position="562"/>
    </location>
</feature>
<feature type="transmembrane region" description="Helical" evidence="27">
    <location>
        <begin position="1673"/>
        <end position="1691"/>
    </location>
</feature>
<evidence type="ECO:0000256" key="26">
    <source>
        <dbReference type="SAM" id="MobiDB-lite"/>
    </source>
</evidence>
<feature type="compositionally biased region" description="Polar residues" evidence="26">
    <location>
        <begin position="707"/>
        <end position="719"/>
    </location>
</feature>
<evidence type="ECO:0000256" key="6">
    <source>
        <dbReference type="ARBA" id="ARBA00022525"/>
    </source>
</evidence>
<accession>A0A151LI70</accession>
<name>A0A151LI70_PLARE</name>
<dbReference type="VEuPathDB" id="PlasmoDB:PRG01_0937700"/>
<comment type="function">
    <text evidence="18">By binding to host proinflammatory cytokine S100P may interfere with host immune responses.</text>
</comment>
<dbReference type="RefSeq" id="XP_012762976.2">
    <property type="nucleotide sequence ID" value="XM_012907522.2"/>
</dbReference>
<feature type="coiled-coil region" evidence="25">
    <location>
        <begin position="438"/>
        <end position="465"/>
    </location>
</feature>
<keyword evidence="8" id="KW-0926">Vacuole</keyword>
<keyword evidence="27" id="KW-1133">Transmembrane helix</keyword>
<comment type="subunit">
    <text evidence="22">Interacts with host SLC4A1/Band 3 (via 5ABC region) on the host erythrocyte surface in a sialic acid-independent manner.</text>
</comment>
<dbReference type="GO" id="GO:0005576">
    <property type="term" value="C:extracellular region"/>
    <property type="evidence" value="ECO:0007669"/>
    <property type="project" value="UniProtKB-SubCell"/>
</dbReference>
<evidence type="ECO:0000256" key="7">
    <source>
        <dbReference type="ARBA" id="ARBA00022536"/>
    </source>
</evidence>
<evidence type="ECO:0000256" key="19">
    <source>
        <dbReference type="ARBA" id="ARBA00043950"/>
    </source>
</evidence>
<evidence type="ECO:0000256" key="4">
    <source>
        <dbReference type="ARBA" id="ARBA00022455"/>
    </source>
</evidence>
<keyword evidence="11" id="KW-0677">Repeat</keyword>
<dbReference type="Pfam" id="PF12946">
    <property type="entry name" value="EGF_MSP1_1"/>
    <property type="match status" value="1"/>
</dbReference>
<feature type="region of interest" description="Disordered" evidence="26">
    <location>
        <begin position="294"/>
        <end position="314"/>
    </location>
</feature>
<dbReference type="GeneID" id="24531131"/>
<evidence type="ECO:0000256" key="13">
    <source>
        <dbReference type="ARBA" id="ARBA00023157"/>
    </source>
</evidence>
<evidence type="ECO:0000256" key="11">
    <source>
        <dbReference type="ARBA" id="ARBA00022737"/>
    </source>
</evidence>
<evidence type="ECO:0000313" key="31">
    <source>
        <dbReference type="EMBL" id="KYN98597.1"/>
    </source>
</evidence>
<dbReference type="Pfam" id="PF07462">
    <property type="entry name" value="MSP1_C"/>
    <property type="match status" value="1"/>
</dbReference>
<keyword evidence="15" id="KW-0449">Lipoprotein</keyword>